<dbReference type="Gene3D" id="2.60.40.1120">
    <property type="entry name" value="Carboxypeptidase-like, regulatory domain"/>
    <property type="match status" value="1"/>
</dbReference>
<accession>A0A1E5UHU2</accession>
<comment type="caution">
    <text evidence="2">The sequence shown here is derived from an EMBL/GenBank/DDBJ whole genome shotgun (WGS) entry which is preliminary data.</text>
</comment>
<dbReference type="KEGG" id="cnr:EB819_06595"/>
<dbReference type="InterPro" id="IPR036116">
    <property type="entry name" value="FN3_sf"/>
</dbReference>
<gene>
    <name evidence="2" type="ORF">BHF72_1194</name>
</gene>
<keyword evidence="3" id="KW-1185">Reference proteome</keyword>
<dbReference type="InterPro" id="IPR011042">
    <property type="entry name" value="6-blade_b-propeller_TolB-like"/>
</dbReference>
<feature type="chain" id="PRO_5009186991" evidence="1">
    <location>
        <begin position="22"/>
        <end position="499"/>
    </location>
</feature>
<dbReference type="CDD" id="cd00063">
    <property type="entry name" value="FN3"/>
    <property type="match status" value="1"/>
</dbReference>
<dbReference type="Proteomes" id="UP000095601">
    <property type="component" value="Unassembled WGS sequence"/>
</dbReference>
<evidence type="ECO:0000313" key="2">
    <source>
        <dbReference type="EMBL" id="OEL12439.1"/>
    </source>
</evidence>
<dbReference type="InterPro" id="IPR013783">
    <property type="entry name" value="Ig-like_fold"/>
</dbReference>
<dbReference type="SUPFAM" id="SSF49265">
    <property type="entry name" value="Fibronectin type III"/>
    <property type="match status" value="1"/>
</dbReference>
<dbReference type="Pfam" id="PF13620">
    <property type="entry name" value="CarboxypepD_reg"/>
    <property type="match status" value="1"/>
</dbReference>
<evidence type="ECO:0000256" key="1">
    <source>
        <dbReference type="SAM" id="SignalP"/>
    </source>
</evidence>
<dbReference type="PROSITE" id="PS51257">
    <property type="entry name" value="PROKAR_LIPOPROTEIN"/>
    <property type="match status" value="1"/>
</dbReference>
<organism evidence="2 3">
    <name type="scientific">Cloacibacterium normanense</name>
    <dbReference type="NCBI Taxonomy" id="237258"/>
    <lineage>
        <taxon>Bacteria</taxon>
        <taxon>Pseudomonadati</taxon>
        <taxon>Bacteroidota</taxon>
        <taxon>Flavobacteriia</taxon>
        <taxon>Flavobacteriales</taxon>
        <taxon>Weeksellaceae</taxon>
    </lineage>
</organism>
<dbReference type="OrthoDB" id="9815657at2"/>
<dbReference type="RefSeq" id="WP_069796737.1">
    <property type="nucleotide sequence ID" value="NZ_CP034157.1"/>
</dbReference>
<dbReference type="EMBL" id="MKGI01000005">
    <property type="protein sequence ID" value="OEL12439.1"/>
    <property type="molecule type" value="Genomic_DNA"/>
</dbReference>
<protein>
    <submittedName>
        <fullName evidence="2">Fibronectin type III domain protein</fullName>
    </submittedName>
</protein>
<dbReference type="InterPro" id="IPR003961">
    <property type="entry name" value="FN3_dom"/>
</dbReference>
<dbReference type="Gene3D" id="2.120.10.30">
    <property type="entry name" value="TolB, C-terminal domain"/>
    <property type="match status" value="1"/>
</dbReference>
<dbReference type="SUPFAM" id="SSF49452">
    <property type="entry name" value="Starch-binding domain-like"/>
    <property type="match status" value="1"/>
</dbReference>
<dbReference type="SUPFAM" id="SSF82171">
    <property type="entry name" value="DPP6 N-terminal domain-like"/>
    <property type="match status" value="1"/>
</dbReference>
<dbReference type="GO" id="GO:0030246">
    <property type="term" value="F:carbohydrate binding"/>
    <property type="evidence" value="ECO:0007669"/>
    <property type="project" value="InterPro"/>
</dbReference>
<proteinExistence type="predicted"/>
<keyword evidence="1" id="KW-0732">Signal</keyword>
<feature type="signal peptide" evidence="1">
    <location>
        <begin position="1"/>
        <end position="21"/>
    </location>
</feature>
<dbReference type="Gene3D" id="2.60.40.10">
    <property type="entry name" value="Immunoglobulins"/>
    <property type="match status" value="1"/>
</dbReference>
<dbReference type="InterPro" id="IPR013784">
    <property type="entry name" value="Carb-bd-like_fold"/>
</dbReference>
<reference evidence="2 3" key="1">
    <citation type="submission" date="2016-09" db="EMBL/GenBank/DDBJ databases">
        <authorList>
            <person name="Capua I."/>
            <person name="De Benedictis P."/>
            <person name="Joannis T."/>
            <person name="Lombin L.H."/>
            <person name="Cattoli G."/>
        </authorList>
    </citation>
    <scope>NUCLEOTIDE SEQUENCE [LARGE SCALE GENOMIC DNA]</scope>
    <source>
        <strain evidence="2 3">NRS-1</strain>
    </source>
</reference>
<name>A0A1E5UHU2_9FLAO</name>
<dbReference type="STRING" id="237258.SAMN04489756_10225"/>
<dbReference type="AlphaFoldDB" id="A0A1E5UHU2"/>
<sequence length="499" mass="55382">MKNFLKLTIFLVALFSLFSCREDLISKTKTATLRGVVTAKESGTPLSNVRITTSPITEAVTTDASGTFEIKDIPLGDYSLKAEADGYVTKAMGISIKTEGQISSVAIELLDDKTLNSSPAIPDLITPANNTVDQPLSINFSWNCSDPDTKDILKYTLILKNSSNTDVIEINDIKEKNYEVKNLKYGTTYFWQVIVNDGVNTPVYSVSNKFTTSNSPLNRLHYVQNNNGKLTLVSNNLENNNLFTLKENAWRPRKNNSANLIAYLKSVAGDIHIFTSKLDGSAEFQVTKIPIGGFNSKELDYSWNQGGTQLIYGSFDKLYKINKDGTGTTLIYTAPVGEFITECDWSYDEAKIAVKTNNINGYNSNIRILDMVGNVLTTIVNNSIGAVGGINFSVDGKKFIFCQDVSNYQDSSYRQLDTRIFLYEFTTSTLTDLSDLSKKTLGTNDLDPRFSPNNAEIIFTNTSNDGISPKNIQKISLDLSLQNLQRTTLFTNAEMPDWQ</sequence>
<evidence type="ECO:0000313" key="3">
    <source>
        <dbReference type="Proteomes" id="UP000095601"/>
    </source>
</evidence>